<feature type="compositionally biased region" description="Basic and acidic residues" evidence="3">
    <location>
        <begin position="689"/>
        <end position="701"/>
    </location>
</feature>
<gene>
    <name evidence="5" type="primary">Aasdh</name>
    <name evidence="5" type="ORF">GTO95_0015411</name>
</gene>
<evidence type="ECO:0000313" key="5">
    <source>
        <dbReference type="EMBL" id="MBN3317326.1"/>
    </source>
</evidence>
<dbReference type="InterPro" id="IPR045851">
    <property type="entry name" value="AMP-bd_C_sf"/>
</dbReference>
<feature type="compositionally biased region" description="Low complexity" evidence="3">
    <location>
        <begin position="705"/>
        <end position="720"/>
    </location>
</feature>
<dbReference type="InterPro" id="IPR018391">
    <property type="entry name" value="PQQ_b-propeller_rpt"/>
</dbReference>
<organism evidence="5 6">
    <name type="scientific">Atractosteus spatula</name>
    <name type="common">Alligator gar</name>
    <name type="synonym">Lepisosteus spatula</name>
    <dbReference type="NCBI Taxonomy" id="7917"/>
    <lineage>
        <taxon>Eukaryota</taxon>
        <taxon>Metazoa</taxon>
        <taxon>Chordata</taxon>
        <taxon>Craniata</taxon>
        <taxon>Vertebrata</taxon>
        <taxon>Euteleostomi</taxon>
        <taxon>Actinopterygii</taxon>
        <taxon>Neopterygii</taxon>
        <taxon>Holostei</taxon>
        <taxon>Semionotiformes</taxon>
        <taxon>Lepisosteidae</taxon>
        <taxon>Atractosteus</taxon>
    </lineage>
</organism>
<dbReference type="InterPro" id="IPR036736">
    <property type="entry name" value="ACP-like_sf"/>
</dbReference>
<dbReference type="InterPro" id="IPR052091">
    <property type="entry name" value="Beta-ala_Activ/Resist"/>
</dbReference>
<dbReference type="SUPFAM" id="SSF56801">
    <property type="entry name" value="Acetyl-CoA synthetase-like"/>
    <property type="match status" value="1"/>
</dbReference>
<keyword evidence="2" id="KW-0443">Lipid metabolism</keyword>
<dbReference type="InterPro" id="IPR002372">
    <property type="entry name" value="PQQ_rpt_dom"/>
</dbReference>
<feature type="non-terminal residue" evidence="5">
    <location>
        <position position="1"/>
    </location>
</feature>
<keyword evidence="6" id="KW-1185">Reference proteome</keyword>
<feature type="domain" description="Carrier" evidence="4">
    <location>
        <begin position="543"/>
        <end position="619"/>
    </location>
</feature>
<feature type="compositionally biased region" description="Basic and acidic residues" evidence="3">
    <location>
        <begin position="648"/>
        <end position="658"/>
    </location>
</feature>
<dbReference type="EMBL" id="JAAWVO010034449">
    <property type="protein sequence ID" value="MBN3317326.1"/>
    <property type="molecule type" value="Genomic_DNA"/>
</dbReference>
<dbReference type="AlphaFoldDB" id="A0A8J7NTL0"/>
<feature type="region of interest" description="Disordered" evidence="3">
    <location>
        <begin position="628"/>
        <end position="660"/>
    </location>
</feature>
<comment type="similarity">
    <text evidence="1">Belongs to the ATP-dependent AMP-binding enzyme family.</text>
</comment>
<dbReference type="GO" id="GO:0006629">
    <property type="term" value="P:lipid metabolic process"/>
    <property type="evidence" value="ECO:0007669"/>
    <property type="project" value="UniProtKB-KW"/>
</dbReference>
<dbReference type="SMART" id="SM00564">
    <property type="entry name" value="PQQ"/>
    <property type="match status" value="7"/>
</dbReference>
<dbReference type="Pfam" id="PF00550">
    <property type="entry name" value="PP-binding"/>
    <property type="match status" value="1"/>
</dbReference>
<dbReference type="SUPFAM" id="SSF50998">
    <property type="entry name" value="Quinoprotein alcohol dehydrogenase-like"/>
    <property type="match status" value="1"/>
</dbReference>
<protein>
    <submittedName>
        <fullName evidence="5">ACSF4 enzyme</fullName>
    </submittedName>
</protein>
<dbReference type="InterPro" id="IPR015943">
    <property type="entry name" value="WD40/YVTN_repeat-like_dom_sf"/>
</dbReference>
<comment type="caution">
    <text evidence="5">The sequence shown here is derived from an EMBL/GenBank/DDBJ whole genome shotgun (WGS) entry which is preliminary data.</text>
</comment>
<proteinExistence type="inferred from homology"/>
<dbReference type="PANTHER" id="PTHR44394">
    <property type="entry name" value="BETA-ALANINE-ACTIVATING ENZYME"/>
    <property type="match status" value="1"/>
</dbReference>
<dbReference type="CDD" id="cd17654">
    <property type="entry name" value="A_NRPS_acs4"/>
    <property type="match status" value="1"/>
</dbReference>
<dbReference type="InterPro" id="IPR009081">
    <property type="entry name" value="PP-bd_ACP"/>
</dbReference>
<dbReference type="Gene3D" id="2.40.10.480">
    <property type="match status" value="1"/>
</dbReference>
<evidence type="ECO:0000259" key="4">
    <source>
        <dbReference type="PROSITE" id="PS50075"/>
    </source>
</evidence>
<dbReference type="Pfam" id="PF13570">
    <property type="entry name" value="Beta-prop_ACSF4"/>
    <property type="match status" value="1"/>
</dbReference>
<dbReference type="Gene3D" id="1.10.1200.10">
    <property type="entry name" value="ACP-like"/>
    <property type="match status" value="1"/>
</dbReference>
<dbReference type="InterPro" id="IPR025110">
    <property type="entry name" value="AMP-bd_C"/>
</dbReference>
<evidence type="ECO:0000256" key="2">
    <source>
        <dbReference type="ARBA" id="ARBA00023098"/>
    </source>
</evidence>
<dbReference type="InterPro" id="IPR011047">
    <property type="entry name" value="Quinoprotein_ADH-like_sf"/>
</dbReference>
<dbReference type="InterPro" id="IPR000873">
    <property type="entry name" value="AMP-dep_synth/lig_dom"/>
</dbReference>
<dbReference type="PROSITE" id="PS00455">
    <property type="entry name" value="AMP_BINDING"/>
    <property type="match status" value="1"/>
</dbReference>
<feature type="region of interest" description="Disordered" evidence="3">
    <location>
        <begin position="674"/>
        <end position="729"/>
    </location>
</feature>
<dbReference type="Proteomes" id="UP000736164">
    <property type="component" value="Unassembled WGS sequence"/>
</dbReference>
<dbReference type="Gene3D" id="3.30.300.30">
    <property type="match status" value="1"/>
</dbReference>
<dbReference type="SUPFAM" id="SSF47336">
    <property type="entry name" value="ACP-like"/>
    <property type="match status" value="1"/>
</dbReference>
<evidence type="ECO:0000256" key="3">
    <source>
        <dbReference type="SAM" id="MobiDB-lite"/>
    </source>
</evidence>
<dbReference type="InterPro" id="IPR048005">
    <property type="entry name" value="AASDH_AMP"/>
</dbReference>
<sequence>MEGATLHELVRTAGCAHGRRVAVRFEDGTGAACVSRTYGELLASADELSTLLKRCRHFRNERVFGLYCQPGINLASWILGILQVPAAYLPVDPEAPSQLSAGVLLRSGLEYVLVQSDLIQRFQNSFSTYLQLEVSEELPSLSVLLLTVRGRAPSSPLAGGGWGERADARADSGAPGSLAYILHTSGTTGPPKTVRVPHSCIVPNILHLRSLFQMTPKDVVFVASPLTFDPSVVELFLALSTGASLLIVPSVIKMIPSKLAEILFRHHHVSVMQATPTLIKMFGSSLLRTTVLSAATSLRVLALGGEAFPCLSVLRSWKEEGNQTLVFNLYGITEVSCWATCYQIPEGAVGSSSADTDSVPLGTPLLGTTVEVRDERGSVIAHGEGQVFIGGGGRVCSLGDEAEAAAPAAMRGTGDWVELRGGHMYYLGRKDRLVKRHGKRLSLEAVQKTIERLGLVEACAVTLHEGKRLVAFVVPAGQHTDLESTVLRSLSELLPPHCVPDQLLSVEALPLTLHGKVDLAELVKVYEQQRGLSVLPAALNGRADLWERLQALWKDVLGLPEDAVVPSESMFLFSGGDSIKSLRLLEEIEAAVGRATPGLLEVILSRPFSDLYRGVETVAFPVKRGGGAPGCGKRRLAAEASPAVARPRRQEAAGEHAPEPAGFVVVRRAGQVLRRSPGDSVRGAPSEALQERTRDKSDASQDSRGAAAGGSVESGAAAGAPSPQQEDAPLRLKVRWKSDTGKCVDASPVLLARGEGGPVTVYVGSHSRRMQAVDMDSGERRWERVLGDRIESSAAVTRCGRFVVVGCYDGLVYVLRADSGETHWTFPTGSSVKSCPTVDLLTGLVFIGSHDGHVYALNTEARRCAWSRHCGGGAVFSSPALHCSPRQLYVATLGSRLLALSPDSGDTIWEHAGARPFFSSPCCSEEAVCLGSVDGSILCFSHAGEKLWQFSTSGPVFSSPCLAPAPPAGWRLLCGSHDGSVYCLSARGELLWRFQTTGKVFSSPFVFGGAGGRGCPALVAATSADGRLWVLDAGDGALRASHSFPGEVFSSPVVWGRGLCVGCRNDFVYCLEF</sequence>
<evidence type="ECO:0000256" key="1">
    <source>
        <dbReference type="ARBA" id="ARBA00006432"/>
    </source>
</evidence>
<feature type="non-terminal residue" evidence="5">
    <location>
        <position position="1073"/>
    </location>
</feature>
<dbReference type="Pfam" id="PF00501">
    <property type="entry name" value="AMP-binding"/>
    <property type="match status" value="1"/>
</dbReference>
<dbReference type="PANTHER" id="PTHR44394:SF1">
    <property type="entry name" value="BETA-ALANINE-ACTIVATING ENZYME"/>
    <property type="match status" value="1"/>
</dbReference>
<accession>A0A8J7NTL0</accession>
<evidence type="ECO:0000313" key="6">
    <source>
        <dbReference type="Proteomes" id="UP000736164"/>
    </source>
</evidence>
<dbReference type="InterPro" id="IPR042099">
    <property type="entry name" value="ANL_N_sf"/>
</dbReference>
<dbReference type="Gene3D" id="3.40.50.12780">
    <property type="entry name" value="N-terminal domain of ligase-like"/>
    <property type="match status" value="1"/>
</dbReference>
<reference evidence="5" key="1">
    <citation type="journal article" date="2021" name="Cell">
        <title>Tracing the genetic footprints of vertebrate landing in non-teleost ray-finned fishes.</title>
        <authorList>
            <person name="Bi X."/>
            <person name="Wang K."/>
            <person name="Yang L."/>
            <person name="Pan H."/>
            <person name="Jiang H."/>
            <person name="Wei Q."/>
            <person name="Fang M."/>
            <person name="Yu H."/>
            <person name="Zhu C."/>
            <person name="Cai Y."/>
            <person name="He Y."/>
            <person name="Gan X."/>
            <person name="Zeng H."/>
            <person name="Yu D."/>
            <person name="Zhu Y."/>
            <person name="Jiang H."/>
            <person name="Qiu Q."/>
            <person name="Yang H."/>
            <person name="Zhang Y.E."/>
            <person name="Wang W."/>
            <person name="Zhu M."/>
            <person name="He S."/>
            <person name="Zhang G."/>
        </authorList>
    </citation>
    <scope>NUCLEOTIDE SEQUENCE</scope>
    <source>
        <strain evidence="5">Allg_001</strain>
    </source>
</reference>
<dbReference type="InterPro" id="IPR020845">
    <property type="entry name" value="AMP-binding_CS"/>
</dbReference>
<dbReference type="GO" id="GO:0043041">
    <property type="term" value="P:amino acid activation for nonribosomal peptide biosynthetic process"/>
    <property type="evidence" value="ECO:0007669"/>
    <property type="project" value="TreeGrafter"/>
</dbReference>
<dbReference type="PROSITE" id="PS50075">
    <property type="entry name" value="CARRIER"/>
    <property type="match status" value="1"/>
</dbReference>
<dbReference type="Gene3D" id="2.130.10.10">
    <property type="entry name" value="YVTN repeat-like/Quinoprotein amine dehydrogenase"/>
    <property type="match status" value="2"/>
</dbReference>
<dbReference type="Pfam" id="PF13193">
    <property type="entry name" value="AMP-binding_C"/>
    <property type="match status" value="1"/>
</dbReference>
<name>A0A8J7NTL0_ATRSP</name>